<dbReference type="AlphaFoldDB" id="A0A6D2HMD1"/>
<reference evidence="2" key="1">
    <citation type="submission" date="2020-01" db="EMBL/GenBank/DDBJ databases">
        <authorList>
            <person name="Mishra B."/>
        </authorList>
    </citation>
    <scope>NUCLEOTIDE SEQUENCE [LARGE SCALE GENOMIC DNA]</scope>
</reference>
<evidence type="ECO:0000313" key="3">
    <source>
        <dbReference type="Proteomes" id="UP000467841"/>
    </source>
</evidence>
<feature type="region of interest" description="Disordered" evidence="1">
    <location>
        <begin position="60"/>
        <end position="79"/>
    </location>
</feature>
<organism evidence="2 3">
    <name type="scientific">Microthlaspi erraticum</name>
    <dbReference type="NCBI Taxonomy" id="1685480"/>
    <lineage>
        <taxon>Eukaryota</taxon>
        <taxon>Viridiplantae</taxon>
        <taxon>Streptophyta</taxon>
        <taxon>Embryophyta</taxon>
        <taxon>Tracheophyta</taxon>
        <taxon>Spermatophyta</taxon>
        <taxon>Magnoliopsida</taxon>
        <taxon>eudicotyledons</taxon>
        <taxon>Gunneridae</taxon>
        <taxon>Pentapetalae</taxon>
        <taxon>rosids</taxon>
        <taxon>malvids</taxon>
        <taxon>Brassicales</taxon>
        <taxon>Brassicaceae</taxon>
        <taxon>Coluteocarpeae</taxon>
        <taxon>Microthlaspi</taxon>
    </lineage>
</organism>
<comment type="caution">
    <text evidence="2">The sequence shown here is derived from an EMBL/GenBank/DDBJ whole genome shotgun (WGS) entry which is preliminary data.</text>
</comment>
<proteinExistence type="predicted"/>
<evidence type="ECO:0000256" key="1">
    <source>
        <dbReference type="SAM" id="MobiDB-lite"/>
    </source>
</evidence>
<protein>
    <submittedName>
        <fullName evidence="2">Uncharacterized protein</fullName>
    </submittedName>
</protein>
<dbReference type="EMBL" id="CACVBM020000333">
    <property type="protein sequence ID" value="CAA7017698.1"/>
    <property type="molecule type" value="Genomic_DNA"/>
</dbReference>
<name>A0A6D2HMD1_9BRAS</name>
<dbReference type="Proteomes" id="UP000467841">
    <property type="component" value="Unassembled WGS sequence"/>
</dbReference>
<evidence type="ECO:0000313" key="2">
    <source>
        <dbReference type="EMBL" id="CAA7017698.1"/>
    </source>
</evidence>
<feature type="compositionally biased region" description="Polar residues" evidence="1">
    <location>
        <begin position="60"/>
        <end position="72"/>
    </location>
</feature>
<accession>A0A6D2HMD1</accession>
<gene>
    <name evidence="2" type="ORF">MERR_LOCUS4933</name>
</gene>
<sequence length="229" mass="25817">MALGRRVWKSSCDCSRERLREDSTPASPMFPGSSFMAIPFPTVFPAAESKDVPGRALVTWTNKGESRQNGAERSSIEPVRPTARSTLHLQLDRHVQQEVIDRAPTYKRFDRSHAASSIDLTVRSASSEMISQPFDLLGANRLDRTTANRIEPKSTPELFRPIFSHCLGYAVFQSFTLLFIVSEGEEIKPLLFTVWRRFLNPCFAIFYFDSMTFSSVLFAVSPCLSSHPC</sequence>
<keyword evidence="3" id="KW-1185">Reference proteome</keyword>